<dbReference type="EMBL" id="CALNXJ010000019">
    <property type="protein sequence ID" value="CAH3122618.1"/>
    <property type="molecule type" value="Genomic_DNA"/>
</dbReference>
<evidence type="ECO:0000313" key="5">
    <source>
        <dbReference type="EMBL" id="CAH3122618.1"/>
    </source>
</evidence>
<dbReference type="Pfam" id="PF09789">
    <property type="entry name" value="CC149"/>
    <property type="match status" value="1"/>
</dbReference>
<organism evidence="5 6">
    <name type="scientific">Pocillopora meandrina</name>
    <dbReference type="NCBI Taxonomy" id="46732"/>
    <lineage>
        <taxon>Eukaryota</taxon>
        <taxon>Metazoa</taxon>
        <taxon>Cnidaria</taxon>
        <taxon>Anthozoa</taxon>
        <taxon>Hexacorallia</taxon>
        <taxon>Scleractinia</taxon>
        <taxon>Astrocoeniina</taxon>
        <taxon>Pocilloporidae</taxon>
        <taxon>Pocillopora</taxon>
    </lineage>
</organism>
<name>A0AAU9WQX4_9CNID</name>
<dbReference type="PANTHER" id="PTHR21682">
    <property type="entry name" value="COILED-COIL DOMAIN-CONTAINING PROTEIN 149"/>
    <property type="match status" value="1"/>
</dbReference>
<feature type="compositionally biased region" description="Acidic residues" evidence="4">
    <location>
        <begin position="464"/>
        <end position="487"/>
    </location>
</feature>
<comment type="caution">
    <text evidence="5">The sequence shown here is derived from an EMBL/GenBank/DDBJ whole genome shotgun (WGS) entry which is preliminary data.</text>
</comment>
<feature type="region of interest" description="Disordered" evidence="4">
    <location>
        <begin position="385"/>
        <end position="428"/>
    </location>
</feature>
<feature type="coiled-coil region" evidence="3">
    <location>
        <begin position="329"/>
        <end position="356"/>
    </location>
</feature>
<comment type="similarity">
    <text evidence="1">Belongs to the CCDC149 family.</text>
</comment>
<sequence>MTLARSEREWTILVNEFNICKKKLNSKREALKILTSDLELCQRERDIYKTKIKQLLKEVEDYKRKEKEEQAQKSNQSTPVKKRLSFSGQSVWEQELRHVRERKQKTLSQLLCESRGENKALKKDFADLRQLYNDAQEDIQLLRETLANQRKSNNNIKDCKDGMDPRQDLICQLEKSQEKIMELERDKLATSDEKAEVATERDHFKDKSERLNTQLNFILGADDRRLVDIDSVLMENRYLKEQIKQLKEEKNMAVSALNRYKNTFEKRKNKIMQAQIQGSYTNTAKHAVPSLLSDLVGHLSSSTSVSTVADLQFLANSLSETLSEKDTALQHLRSANKILGHRVAELEKKLKTLEVSGLWSLQGHRGYGSTEADKLSCNRIQSLIPDEERRSNGHNNQHDELEDAGKVSEPDSPSSPSWDPRPRSPILDLRPFQSDVEEGMLVNVAGSPGDGLEGIDYLEFVEEEDDDGDEEVEDFQPEELSCEELPESEQHEDKGCREDELRDSESSNNMLGEPRCINNMEISHEGDDSVRSLSQESNNHRSQRQNEDSDPDQKSVSDAELANLLKTLSSDEG</sequence>
<feature type="compositionally biased region" description="Basic and acidic residues" evidence="4">
    <location>
        <begin position="386"/>
        <end position="409"/>
    </location>
</feature>
<proteinExistence type="inferred from homology"/>
<dbReference type="AlphaFoldDB" id="A0AAU9WQX4"/>
<gene>
    <name evidence="5" type="ORF">PMEA_00009711</name>
</gene>
<evidence type="ECO:0000256" key="4">
    <source>
        <dbReference type="SAM" id="MobiDB-lite"/>
    </source>
</evidence>
<feature type="coiled-coil region" evidence="3">
    <location>
        <begin position="118"/>
        <end position="193"/>
    </location>
</feature>
<evidence type="ECO:0000256" key="3">
    <source>
        <dbReference type="SAM" id="Coils"/>
    </source>
</evidence>
<feature type="coiled-coil region" evidence="3">
    <location>
        <begin position="229"/>
        <end position="277"/>
    </location>
</feature>
<dbReference type="Proteomes" id="UP001159428">
    <property type="component" value="Unassembled WGS sequence"/>
</dbReference>
<keyword evidence="2 3" id="KW-0175">Coiled coil</keyword>
<feature type="coiled-coil region" evidence="3">
    <location>
        <begin position="24"/>
        <end position="72"/>
    </location>
</feature>
<feature type="region of interest" description="Disordered" evidence="4">
    <location>
        <begin position="464"/>
        <end position="573"/>
    </location>
</feature>
<evidence type="ECO:0000313" key="6">
    <source>
        <dbReference type="Proteomes" id="UP001159428"/>
    </source>
</evidence>
<feature type="compositionally biased region" description="Basic and acidic residues" evidence="4">
    <location>
        <begin position="488"/>
        <end position="505"/>
    </location>
</feature>
<reference evidence="5 6" key="1">
    <citation type="submission" date="2022-05" db="EMBL/GenBank/DDBJ databases">
        <authorList>
            <consortium name="Genoscope - CEA"/>
            <person name="William W."/>
        </authorList>
    </citation>
    <scope>NUCLEOTIDE SEQUENCE [LARGE SCALE GENOMIC DNA]</scope>
</reference>
<protein>
    <submittedName>
        <fullName evidence="5">Uncharacterized protein</fullName>
    </submittedName>
</protein>
<evidence type="ECO:0000256" key="1">
    <source>
        <dbReference type="ARBA" id="ARBA00005872"/>
    </source>
</evidence>
<keyword evidence="6" id="KW-1185">Reference proteome</keyword>
<dbReference type="PANTHER" id="PTHR21682:SF2">
    <property type="entry name" value="COILED-COIL DOMAIN-CONTAINING PROTEIN 149"/>
    <property type="match status" value="1"/>
</dbReference>
<accession>A0AAU9WQX4</accession>
<evidence type="ECO:0000256" key="2">
    <source>
        <dbReference type="ARBA" id="ARBA00023054"/>
    </source>
</evidence>
<feature type="compositionally biased region" description="Basic and acidic residues" evidence="4">
    <location>
        <begin position="544"/>
        <end position="557"/>
    </location>
</feature>
<dbReference type="InterPro" id="IPR019179">
    <property type="entry name" value="CC149"/>
</dbReference>